<keyword evidence="3" id="KW-1133">Transmembrane helix</keyword>
<dbReference type="PROSITE" id="PS01180">
    <property type="entry name" value="CUB"/>
    <property type="match status" value="1"/>
</dbReference>
<feature type="domain" description="CUB" evidence="5">
    <location>
        <begin position="32"/>
        <end position="154"/>
    </location>
</feature>
<evidence type="ECO:0000256" key="2">
    <source>
        <dbReference type="PROSITE-ProRule" id="PRU00124"/>
    </source>
</evidence>
<dbReference type="Gene3D" id="4.10.400.10">
    <property type="entry name" value="Low-density Lipoprotein Receptor"/>
    <property type="match status" value="1"/>
</dbReference>
<evidence type="ECO:0000256" key="1">
    <source>
        <dbReference type="ARBA" id="ARBA00023157"/>
    </source>
</evidence>
<dbReference type="InterPro" id="IPR042333">
    <property type="entry name" value="LRAD2/Mig-13-like"/>
</dbReference>
<dbReference type="InterPro" id="IPR002172">
    <property type="entry name" value="LDrepeatLR_classA_rpt"/>
</dbReference>
<keyword evidence="1 2" id="KW-1015">Disulfide bond</keyword>
<evidence type="ECO:0000256" key="3">
    <source>
        <dbReference type="SAM" id="Phobius"/>
    </source>
</evidence>
<name>A0A8X6QXB9_NEPPI</name>
<keyword evidence="4" id="KW-0732">Signal</keyword>
<reference evidence="6" key="1">
    <citation type="submission" date="2020-08" db="EMBL/GenBank/DDBJ databases">
        <title>Multicomponent nature underlies the extraordinary mechanical properties of spider dragline silk.</title>
        <authorList>
            <person name="Kono N."/>
            <person name="Nakamura H."/>
            <person name="Mori M."/>
            <person name="Yoshida Y."/>
            <person name="Ohtoshi R."/>
            <person name="Malay A.D."/>
            <person name="Moran D.A.P."/>
            <person name="Tomita M."/>
            <person name="Numata K."/>
            <person name="Arakawa K."/>
        </authorList>
    </citation>
    <scope>NUCLEOTIDE SEQUENCE</scope>
</reference>
<dbReference type="SUPFAM" id="SSF49854">
    <property type="entry name" value="Spermadhesin, CUB domain"/>
    <property type="match status" value="1"/>
</dbReference>
<keyword evidence="3" id="KW-0812">Transmembrane</keyword>
<sequence>MKILIKLCFLVLGILSFTANKTQGYIYIEDICPPDTSNSFEITVDPPNENEISYTEYLKVSRTTSYSPGINCTLKIVGTYDIILNVKQIRFRPNCQDYLQISDGKKRIGLCGTKHERDSNMQFFGNAIYIHFFTNRSTPEPFAFSGFSLIMTISQKSTSGFDCESKTSFRCANDYCIHQRFVCDGINNCGDFSDEIGCDNVDITTQGFPETVVVIAMFLVSIMGLVGGFCMSVCFVAVWTDIARIYLSRRNQPHCFMFCHSNESSTLQTCFSCL</sequence>
<dbReference type="OrthoDB" id="6477179at2759"/>
<evidence type="ECO:0000313" key="6">
    <source>
        <dbReference type="EMBL" id="GFU50095.1"/>
    </source>
</evidence>
<dbReference type="PANTHER" id="PTHR24652">
    <property type="entry name" value="LOW-DENSITY LIPOPROTEIN RECEPTOR CLASS A DOMAIN-CONTAINING PROTEIN 2"/>
    <property type="match status" value="1"/>
</dbReference>
<protein>
    <recommendedName>
        <fullName evidence="5">CUB domain-containing protein</fullName>
    </recommendedName>
</protein>
<comment type="caution">
    <text evidence="2">Lacks conserved residue(s) required for the propagation of feature annotation.</text>
</comment>
<keyword evidence="3" id="KW-0472">Membrane</keyword>
<evidence type="ECO:0000256" key="4">
    <source>
        <dbReference type="SAM" id="SignalP"/>
    </source>
</evidence>
<evidence type="ECO:0000313" key="7">
    <source>
        <dbReference type="Proteomes" id="UP000887013"/>
    </source>
</evidence>
<dbReference type="InterPro" id="IPR023415">
    <property type="entry name" value="LDLR_class-A_CS"/>
</dbReference>
<dbReference type="AlphaFoldDB" id="A0A8X6QXB9"/>
<dbReference type="SUPFAM" id="SSF57424">
    <property type="entry name" value="LDL receptor-like module"/>
    <property type="match status" value="1"/>
</dbReference>
<feature type="disulfide bond" evidence="2">
    <location>
        <begin position="183"/>
        <end position="198"/>
    </location>
</feature>
<dbReference type="PROSITE" id="PS01209">
    <property type="entry name" value="LDLRA_1"/>
    <property type="match status" value="1"/>
</dbReference>
<feature type="signal peptide" evidence="4">
    <location>
        <begin position="1"/>
        <end position="24"/>
    </location>
</feature>
<gene>
    <name evidence="6" type="primary">AVEN_166799_1</name>
    <name evidence="6" type="ORF">NPIL_629821</name>
</gene>
<accession>A0A8X6QXB9</accession>
<feature type="transmembrane region" description="Helical" evidence="3">
    <location>
        <begin position="212"/>
        <end position="240"/>
    </location>
</feature>
<evidence type="ECO:0000259" key="5">
    <source>
        <dbReference type="PROSITE" id="PS01180"/>
    </source>
</evidence>
<feature type="chain" id="PRO_5036471244" description="CUB domain-containing protein" evidence="4">
    <location>
        <begin position="25"/>
        <end position="274"/>
    </location>
</feature>
<dbReference type="Proteomes" id="UP000887013">
    <property type="component" value="Unassembled WGS sequence"/>
</dbReference>
<dbReference type="InterPro" id="IPR035914">
    <property type="entry name" value="Sperma_CUB_dom_sf"/>
</dbReference>
<dbReference type="SMART" id="SM00192">
    <property type="entry name" value="LDLa"/>
    <property type="match status" value="1"/>
</dbReference>
<dbReference type="InterPro" id="IPR036055">
    <property type="entry name" value="LDL_receptor-like_sf"/>
</dbReference>
<proteinExistence type="predicted"/>
<dbReference type="PROSITE" id="PS50068">
    <property type="entry name" value="LDLRA_2"/>
    <property type="match status" value="1"/>
</dbReference>
<feature type="disulfide bond" evidence="2">
    <location>
        <begin position="171"/>
        <end position="189"/>
    </location>
</feature>
<dbReference type="EMBL" id="BMAW01087110">
    <property type="protein sequence ID" value="GFU50095.1"/>
    <property type="molecule type" value="Genomic_DNA"/>
</dbReference>
<dbReference type="InterPro" id="IPR000859">
    <property type="entry name" value="CUB_dom"/>
</dbReference>
<dbReference type="PANTHER" id="PTHR24652:SF67">
    <property type="entry name" value="LOW-DENSITY LIPOPROTEIN RECEPTOR CLASS A DOMAIN-CONTAINING PROTEIN 2"/>
    <property type="match status" value="1"/>
</dbReference>
<dbReference type="CDD" id="cd00112">
    <property type="entry name" value="LDLa"/>
    <property type="match status" value="1"/>
</dbReference>
<organism evidence="6 7">
    <name type="scientific">Nephila pilipes</name>
    <name type="common">Giant wood spider</name>
    <name type="synonym">Nephila maculata</name>
    <dbReference type="NCBI Taxonomy" id="299642"/>
    <lineage>
        <taxon>Eukaryota</taxon>
        <taxon>Metazoa</taxon>
        <taxon>Ecdysozoa</taxon>
        <taxon>Arthropoda</taxon>
        <taxon>Chelicerata</taxon>
        <taxon>Arachnida</taxon>
        <taxon>Araneae</taxon>
        <taxon>Araneomorphae</taxon>
        <taxon>Entelegynae</taxon>
        <taxon>Araneoidea</taxon>
        <taxon>Nephilidae</taxon>
        <taxon>Nephila</taxon>
    </lineage>
</organism>
<dbReference type="Pfam" id="PF00057">
    <property type="entry name" value="Ldl_recept_a"/>
    <property type="match status" value="1"/>
</dbReference>
<comment type="caution">
    <text evidence="6">The sequence shown here is derived from an EMBL/GenBank/DDBJ whole genome shotgun (WGS) entry which is preliminary data.</text>
</comment>
<keyword evidence="7" id="KW-1185">Reference proteome</keyword>
<dbReference type="Gene3D" id="2.60.120.290">
    <property type="entry name" value="Spermadhesin, CUB domain"/>
    <property type="match status" value="1"/>
</dbReference>